<proteinExistence type="predicted"/>
<dbReference type="PANTHER" id="PTHR11439">
    <property type="entry name" value="GAG-POL-RELATED RETROTRANSPOSON"/>
    <property type="match status" value="1"/>
</dbReference>
<dbReference type="InterPro" id="IPR043502">
    <property type="entry name" value="DNA/RNA_pol_sf"/>
</dbReference>
<evidence type="ECO:0000313" key="1">
    <source>
        <dbReference type="EMBL" id="KAK6160608.1"/>
    </source>
</evidence>
<accession>A0ABR0XN55</accession>
<gene>
    <name evidence="1" type="ORF">DH2020_003989</name>
</gene>
<keyword evidence="2" id="KW-1185">Reference proteome</keyword>
<evidence type="ECO:0000313" key="2">
    <source>
        <dbReference type="Proteomes" id="UP001318860"/>
    </source>
</evidence>
<reference evidence="1 2" key="1">
    <citation type="journal article" date="2021" name="Comput. Struct. Biotechnol. J.">
        <title>De novo genome assembly of the potent medicinal plant Rehmannia glutinosa using nanopore technology.</title>
        <authorList>
            <person name="Ma L."/>
            <person name="Dong C."/>
            <person name="Song C."/>
            <person name="Wang X."/>
            <person name="Zheng X."/>
            <person name="Niu Y."/>
            <person name="Chen S."/>
            <person name="Feng W."/>
        </authorList>
    </citation>
    <scope>NUCLEOTIDE SEQUENCE [LARGE SCALE GENOMIC DNA]</scope>
    <source>
        <strain evidence="1">DH-2019</strain>
    </source>
</reference>
<dbReference type="SUPFAM" id="SSF56672">
    <property type="entry name" value="DNA/RNA polymerases"/>
    <property type="match status" value="1"/>
</dbReference>
<sequence length="144" mass="16727">MSKFEMTDLGMMRYFLGIQVVQGKGRIFLSQEKYIKNLLERFHMAKYASLFRSLVGSLIYVTHTRPDIAFTVSVVSRYMTNPSKNHFTAAKRILRYLQGTKKQWILYEKEHECKLLGYSDSDWAGSVDDRKSTSGYIFSGLARM</sequence>
<dbReference type="Proteomes" id="UP001318860">
    <property type="component" value="Unassembled WGS sequence"/>
</dbReference>
<protein>
    <submittedName>
        <fullName evidence="1">Uncharacterized protein</fullName>
    </submittedName>
</protein>
<comment type="caution">
    <text evidence="1">The sequence shown here is derived from an EMBL/GenBank/DDBJ whole genome shotgun (WGS) entry which is preliminary data.</text>
</comment>
<dbReference type="EMBL" id="JABTTQ020000003">
    <property type="protein sequence ID" value="KAK6160608.1"/>
    <property type="molecule type" value="Genomic_DNA"/>
</dbReference>
<name>A0ABR0XN55_REHGL</name>
<dbReference type="PANTHER" id="PTHR11439:SF483">
    <property type="entry name" value="PEPTIDE SYNTHASE GLIP-LIKE, PUTATIVE (AFU_ORTHOLOGUE AFUA_3G12920)-RELATED"/>
    <property type="match status" value="1"/>
</dbReference>
<organism evidence="1 2">
    <name type="scientific">Rehmannia glutinosa</name>
    <name type="common">Chinese foxglove</name>
    <dbReference type="NCBI Taxonomy" id="99300"/>
    <lineage>
        <taxon>Eukaryota</taxon>
        <taxon>Viridiplantae</taxon>
        <taxon>Streptophyta</taxon>
        <taxon>Embryophyta</taxon>
        <taxon>Tracheophyta</taxon>
        <taxon>Spermatophyta</taxon>
        <taxon>Magnoliopsida</taxon>
        <taxon>eudicotyledons</taxon>
        <taxon>Gunneridae</taxon>
        <taxon>Pentapetalae</taxon>
        <taxon>asterids</taxon>
        <taxon>lamiids</taxon>
        <taxon>Lamiales</taxon>
        <taxon>Orobanchaceae</taxon>
        <taxon>Rehmannieae</taxon>
        <taxon>Rehmannia</taxon>
    </lineage>
</organism>